<sequence>MASEEFWRRIYGLTTRARNHEGQWVGSPEVEAWNRKNRVVHNNIQKCVKCSSSRNPKQCIIELDQASCRACREAKMACDRKLQFLFDSTRDQYFDTMEEFLTVFNEKDDRCRIKLPRNKIVSAPEAAILVTSSENSAQNGVYSGDDFQAVYSVVERRLLRQRLAELGLIIENSSSSPSSVKYPADSAGHIQPSNRFPDPQVMYELSLVKRRLQQLETA</sequence>
<accession>A0AAD7K4I3</accession>
<feature type="region of interest" description="Disordered" evidence="1">
    <location>
        <begin position="174"/>
        <end position="195"/>
    </location>
</feature>
<proteinExistence type="predicted"/>
<gene>
    <name evidence="2" type="ORF">B0H16DRAFT_1502741</name>
</gene>
<dbReference type="Proteomes" id="UP001215598">
    <property type="component" value="Unassembled WGS sequence"/>
</dbReference>
<protein>
    <submittedName>
        <fullName evidence="2">Uncharacterized protein</fullName>
    </submittedName>
</protein>
<comment type="caution">
    <text evidence="2">The sequence shown here is derived from an EMBL/GenBank/DDBJ whole genome shotgun (WGS) entry which is preliminary data.</text>
</comment>
<evidence type="ECO:0000256" key="1">
    <source>
        <dbReference type="SAM" id="MobiDB-lite"/>
    </source>
</evidence>
<evidence type="ECO:0000313" key="2">
    <source>
        <dbReference type="EMBL" id="KAJ7778251.1"/>
    </source>
</evidence>
<keyword evidence="3" id="KW-1185">Reference proteome</keyword>
<name>A0AAD7K4I3_9AGAR</name>
<dbReference type="AlphaFoldDB" id="A0AAD7K4I3"/>
<organism evidence="2 3">
    <name type="scientific">Mycena metata</name>
    <dbReference type="NCBI Taxonomy" id="1033252"/>
    <lineage>
        <taxon>Eukaryota</taxon>
        <taxon>Fungi</taxon>
        <taxon>Dikarya</taxon>
        <taxon>Basidiomycota</taxon>
        <taxon>Agaricomycotina</taxon>
        <taxon>Agaricomycetes</taxon>
        <taxon>Agaricomycetidae</taxon>
        <taxon>Agaricales</taxon>
        <taxon>Marasmiineae</taxon>
        <taxon>Mycenaceae</taxon>
        <taxon>Mycena</taxon>
    </lineage>
</organism>
<reference evidence="2" key="1">
    <citation type="submission" date="2023-03" db="EMBL/GenBank/DDBJ databases">
        <title>Massive genome expansion in bonnet fungi (Mycena s.s.) driven by repeated elements and novel gene families across ecological guilds.</title>
        <authorList>
            <consortium name="Lawrence Berkeley National Laboratory"/>
            <person name="Harder C.B."/>
            <person name="Miyauchi S."/>
            <person name="Viragh M."/>
            <person name="Kuo A."/>
            <person name="Thoen E."/>
            <person name="Andreopoulos B."/>
            <person name="Lu D."/>
            <person name="Skrede I."/>
            <person name="Drula E."/>
            <person name="Henrissat B."/>
            <person name="Morin E."/>
            <person name="Kohler A."/>
            <person name="Barry K."/>
            <person name="LaButti K."/>
            <person name="Morin E."/>
            <person name="Salamov A."/>
            <person name="Lipzen A."/>
            <person name="Mereny Z."/>
            <person name="Hegedus B."/>
            <person name="Baldrian P."/>
            <person name="Stursova M."/>
            <person name="Weitz H."/>
            <person name="Taylor A."/>
            <person name="Grigoriev I.V."/>
            <person name="Nagy L.G."/>
            <person name="Martin F."/>
            <person name="Kauserud H."/>
        </authorList>
    </citation>
    <scope>NUCLEOTIDE SEQUENCE</scope>
    <source>
        <strain evidence="2">CBHHK182m</strain>
    </source>
</reference>
<evidence type="ECO:0000313" key="3">
    <source>
        <dbReference type="Proteomes" id="UP001215598"/>
    </source>
</evidence>
<dbReference type="EMBL" id="JARKIB010000007">
    <property type="protein sequence ID" value="KAJ7778251.1"/>
    <property type="molecule type" value="Genomic_DNA"/>
</dbReference>